<sequence length="342" mass="37866">MKILTIDVGLGTQDIMFYDSKESIENSPKLVMPSPTRIIADRIAESEGDLFIKGETMGGGFITKVVKEHLKDHRVLMTENAARTIRDNLDYVKSLGVEIVPSSEAEKYSDLTQIEFKDVDLDAIKSALAEFDVDPGFDYLGVAVQDHGYMEGVGDRDFRFMKIREKLDVPKGPEEFAYFGEAPSYFTRINAVLRSFNNYNTTVMDSKFASVCGATCDRYVKTLEKFIVMDIGNGHTLAAAFDGGKIVGVFEHHTRNMTPDKIDLFVNKLADGTITHEEVHEDHGHGAWSLKPIGDFEAIVATGPRRNVLEKTNFNVHYAAPAGDVMMTGPAGLIKAIRSKNG</sequence>
<dbReference type="Pfam" id="PF08735">
    <property type="entry name" value="DUF1786"/>
    <property type="match status" value="1"/>
</dbReference>
<dbReference type="InterPro" id="IPR014846">
    <property type="entry name" value="DUF1786_pyruvate_format-lyase"/>
</dbReference>
<protein>
    <recommendedName>
        <fullName evidence="3">Pyruvate formate lyase-activating protein</fullName>
    </recommendedName>
</protein>
<dbReference type="Proteomes" id="UP000217784">
    <property type="component" value="Unassembled WGS sequence"/>
</dbReference>
<evidence type="ECO:0008006" key="3">
    <source>
        <dbReference type="Google" id="ProtNLM"/>
    </source>
</evidence>
<organism evidence="1 2">
    <name type="scientific">Methanobacterium bryantii</name>
    <dbReference type="NCBI Taxonomy" id="2161"/>
    <lineage>
        <taxon>Archaea</taxon>
        <taxon>Methanobacteriati</taxon>
        <taxon>Methanobacteriota</taxon>
        <taxon>Methanomada group</taxon>
        <taxon>Methanobacteria</taxon>
        <taxon>Methanobacteriales</taxon>
        <taxon>Methanobacteriaceae</taxon>
        <taxon>Methanobacterium</taxon>
    </lineage>
</organism>
<dbReference type="PIRSF" id="PIRSF029129">
    <property type="entry name" value="DUF1786_pyruvate_format-lyase"/>
    <property type="match status" value="1"/>
</dbReference>
<dbReference type="AlphaFoldDB" id="A0A2A2H646"/>
<keyword evidence="2" id="KW-1185">Reference proteome</keyword>
<accession>A0A2A2H646</accession>
<dbReference type="RefSeq" id="WP_069585509.1">
    <property type="nucleotide sequence ID" value="NZ_LMVM01000012.1"/>
</dbReference>
<proteinExistence type="predicted"/>
<gene>
    <name evidence="1" type="ORF">ASJ80_11040</name>
</gene>
<reference evidence="1 2" key="1">
    <citation type="journal article" date="2017" name="BMC Genomics">
        <title>Genomic analysis of methanogenic archaea reveals a shift towards energy conservation.</title>
        <authorList>
            <person name="Gilmore S.P."/>
            <person name="Henske J.K."/>
            <person name="Sexton J.A."/>
            <person name="Solomon K.V."/>
            <person name="Seppala S."/>
            <person name="Yoo J.I."/>
            <person name="Huyett L.M."/>
            <person name="Pressman A."/>
            <person name="Cogan J.Z."/>
            <person name="Kivenson V."/>
            <person name="Peng X."/>
            <person name="Tan Y."/>
            <person name="Valentine D.L."/>
            <person name="O'Malley M.A."/>
        </authorList>
    </citation>
    <scope>NUCLEOTIDE SEQUENCE [LARGE SCALE GENOMIC DNA]</scope>
    <source>
        <strain evidence="1 2">M.o.H.</strain>
    </source>
</reference>
<name>A0A2A2H646_METBR</name>
<dbReference type="EMBL" id="LMVM01000012">
    <property type="protein sequence ID" value="PAV04838.1"/>
    <property type="molecule type" value="Genomic_DNA"/>
</dbReference>
<evidence type="ECO:0000313" key="2">
    <source>
        <dbReference type="Proteomes" id="UP000217784"/>
    </source>
</evidence>
<dbReference type="OrthoDB" id="51532at2157"/>
<evidence type="ECO:0000313" key="1">
    <source>
        <dbReference type="EMBL" id="PAV04838.1"/>
    </source>
</evidence>
<comment type="caution">
    <text evidence="1">The sequence shown here is derived from an EMBL/GenBank/DDBJ whole genome shotgun (WGS) entry which is preliminary data.</text>
</comment>